<proteinExistence type="predicted"/>
<evidence type="ECO:0000313" key="1">
    <source>
        <dbReference type="EMBL" id="AFK15771.1"/>
    </source>
</evidence>
<reference evidence="1 2" key="1">
    <citation type="journal article" date="2013" name="J. Biotechnol.">
        <title>Genome sequence of Corynebacterium pseudotuberculosis biovar equi strain 258 and prediction of antigenic targets to improve biotechnological vaccine production.</title>
        <authorList>
            <person name="Soares S.C."/>
            <person name="Trost E."/>
            <person name="Ramos R.T."/>
            <person name="Carneiro A.R."/>
            <person name="Santos A.R."/>
            <person name="Pinto A.C."/>
            <person name="Barbosa E."/>
            <person name="Aburjaile F."/>
            <person name="Ali A."/>
            <person name="Diniz C.A."/>
            <person name="Hassan S.S."/>
            <person name="Fiaux K."/>
            <person name="Guimaraes L.C."/>
            <person name="Bakhtiar S.M."/>
            <person name="Pereira U."/>
            <person name="Almeida S.S."/>
            <person name="Abreu V.A."/>
            <person name="Rocha F.S."/>
            <person name="Dorella F.A."/>
            <person name="Miyoshi A."/>
            <person name="Silva A."/>
            <person name="Azevedo V."/>
            <person name="Tauch A."/>
        </authorList>
    </citation>
    <scope>NUCLEOTIDE SEQUENCE [LARGE SCALE GENOMIC DNA]</scope>
    <source>
        <strain evidence="1 2">258</strain>
    </source>
</reference>
<dbReference type="RefSeq" id="WP_014522969.1">
    <property type="nucleotide sequence ID" value="NC_017945.3"/>
</dbReference>
<dbReference type="Proteomes" id="UP000006465">
    <property type="component" value="Chromosome"/>
</dbReference>
<name>A0AAU8PSX0_CORPS</name>
<evidence type="ECO:0000313" key="2">
    <source>
        <dbReference type="Proteomes" id="UP000006465"/>
    </source>
</evidence>
<organism evidence="1 2">
    <name type="scientific">Corynebacterium pseudotuberculosis 258</name>
    <dbReference type="NCBI Taxonomy" id="1168865"/>
    <lineage>
        <taxon>Bacteria</taxon>
        <taxon>Bacillati</taxon>
        <taxon>Actinomycetota</taxon>
        <taxon>Actinomycetes</taxon>
        <taxon>Mycobacteriales</taxon>
        <taxon>Corynebacteriaceae</taxon>
        <taxon>Corynebacterium</taxon>
    </lineage>
</organism>
<gene>
    <name evidence="1" type="ORF">CP258_00595</name>
</gene>
<accession>A0AAU8PSX0</accession>
<dbReference type="EMBL" id="CP003540">
    <property type="protein sequence ID" value="AFK15771.1"/>
    <property type="molecule type" value="Genomic_DNA"/>
</dbReference>
<protein>
    <submittedName>
        <fullName evidence="1">Uncharacterized protein</fullName>
    </submittedName>
</protein>
<dbReference type="AlphaFoldDB" id="A0AAU8PSX0"/>
<sequence length="176" mass="19126">MISIIDVRGAAPDHTVVLWHVHTDPSYPTGLMSGAWVLGPGEATPVDKLPSLLTGTTALPLNAEARELVPGDITCVSLHDVADAVRAGLDEIKKEAARAKSENEKLVAPRFEALTDISPEDFLDAYRGEPQARDAWMMASAVAGWMQQWLDIESVRRSRAYLKEAFGSKPRPLPIG</sequence>
<dbReference type="KEGG" id="coe:CP258_00595"/>